<comment type="subcellular location">
    <subcellularLocation>
        <location evidence="3">Cytoplasm</location>
    </subcellularLocation>
    <subcellularLocation>
        <location evidence="2">Dynein axonemal particle</location>
    </subcellularLocation>
</comment>
<accession>A0A914B8A2</accession>
<feature type="region of interest" description="Disordered" evidence="4">
    <location>
        <begin position="690"/>
        <end position="805"/>
    </location>
</feature>
<feature type="region of interest" description="Disordered" evidence="4">
    <location>
        <begin position="380"/>
        <end position="485"/>
    </location>
</feature>
<feature type="compositionally biased region" description="Low complexity" evidence="4">
    <location>
        <begin position="693"/>
        <end position="715"/>
    </location>
</feature>
<feature type="region of interest" description="Disordered" evidence="4">
    <location>
        <begin position="821"/>
        <end position="1005"/>
    </location>
</feature>
<feature type="domain" description="PIH1 N-terminal" evidence="5">
    <location>
        <begin position="37"/>
        <end position="199"/>
    </location>
</feature>
<dbReference type="Proteomes" id="UP000887568">
    <property type="component" value="Unplaced"/>
</dbReference>
<dbReference type="GO" id="GO:0120293">
    <property type="term" value="C:dynein axonemal particle"/>
    <property type="evidence" value="ECO:0007669"/>
    <property type="project" value="UniProtKB-SubCell"/>
</dbReference>
<feature type="compositionally biased region" description="Basic residues" evidence="4">
    <location>
        <begin position="752"/>
        <end position="769"/>
    </location>
</feature>
<name>A0A914B8A2_PATMI</name>
<proteinExistence type="inferred from homology"/>
<dbReference type="InterPro" id="IPR012981">
    <property type="entry name" value="PIH1_N"/>
</dbReference>
<feature type="compositionally biased region" description="Polar residues" evidence="4">
    <location>
        <begin position="821"/>
        <end position="837"/>
    </location>
</feature>
<comment type="similarity">
    <text evidence="3">Belongs to the PIH1 family. Kintoun subfamily.</text>
</comment>
<feature type="compositionally biased region" description="Basic residues" evidence="4">
    <location>
        <begin position="840"/>
        <end position="856"/>
    </location>
</feature>
<feature type="compositionally biased region" description="Basic and acidic residues" evidence="4">
    <location>
        <begin position="418"/>
        <end position="434"/>
    </location>
</feature>
<feature type="compositionally biased region" description="Basic and acidic residues" evidence="4">
    <location>
        <begin position="394"/>
        <end position="406"/>
    </location>
</feature>
<dbReference type="HAMAP" id="MF_03069">
    <property type="entry name" value="Kintoun"/>
    <property type="match status" value="1"/>
</dbReference>
<sequence length="1005" mass="111237">MASSGDLDVTPEEVERISKALKDEKFRQLFFEYAQEISDPENRKKYEEEISQLEKNRGTDVVFVHPEPGYVIKTNVNGEQKAFINVCRSDKVAKPTATDVRRDNGEVGTQWSVPHSLAPAREDLDKGGGNCMVYDCVFHPDCFQAAEKDKRFVKLMDDTVLDSIESNLGVKLDRSNVKKLTKLKFKGQPRPTVIRTKSKTGPSGETDALKDFNIDYPYKGVDESQKGESNPPAKSATKISGSRNATSKKDPSGPIEPKYSIIHRGHFDMQHFTNAPDSMPTTRPQELVLKIQLPLLKSIATVQLDVFQKQVVLECQKPASYKLDLVLPYPVDEEKGAAKFDKSKSCLTITLPVLPPEIPKLPTFAPEPQNVSLVEEIQQNGDLDQAPSETSVEGEVKSKTTNHEGDSPNEEGPSNSVDESRTCSRSEAANDKEGTQNQNRQDVQPSQEEGTPQQNGIEESRESTSSDDIHSVASQNVPTKMESDAEQCPDYTFRQDDETASFILQVAKIDADNLHKQISDDKTTVSLKFQSKFIVNGETVTLPYSLCVVFEPQCQLEGMEMDVQQTEAVLLLHKASASRGEWSQFKAGPSLSDLEAKLFLTEENVREHLSDMTRKHRGKRARSAGNSGMDCGVIEASNNKLVIELEAKTNGDVGREDEVADAALGTVTDTVVDAVIGELSTTAASLKLDLQHGDSSPGSDTSSPSTPSTPCSPSGLRSALKDGNHSHRTQRSVSFSEDVVVETMVRSSPCKTKGKNNRHQPPRPRRFITKLRDTSQNQSTCSDSEVHYRGGAKGRQQEEEDEDEEFLEEVVFPEWVCVDRQTSSDSSGGESTAVVQDSSKKKKPKANKRQRKKMNAAKKAMAFDDDNGGMKEAWFEPRHPLRTASSEGSLPASISHTEDKSGDPAVAQKKHHKQPPKKDQIKNLAQPEVESIQQEEKSQNDSAKDEMVPLDQVDYPAQPEAESMKQEDKSQNDGEKDEEVPLELQDHRTQSAVTLSNEVMFELDD</sequence>
<dbReference type="Pfam" id="PF08190">
    <property type="entry name" value="PIH1"/>
    <property type="match status" value="1"/>
</dbReference>
<evidence type="ECO:0000256" key="1">
    <source>
        <dbReference type="ARBA" id="ARBA00022490"/>
    </source>
</evidence>
<protein>
    <recommendedName>
        <fullName evidence="3">Protein kintoun</fullName>
    </recommendedName>
    <alternativeName>
        <fullName evidence="3">Dynein assembly factor 2, axonemal homolog</fullName>
    </alternativeName>
</protein>
<evidence type="ECO:0000259" key="6">
    <source>
        <dbReference type="Pfam" id="PF18201"/>
    </source>
</evidence>
<dbReference type="RefSeq" id="XP_038072214.1">
    <property type="nucleotide sequence ID" value="XM_038216286.1"/>
</dbReference>
<evidence type="ECO:0000313" key="7">
    <source>
        <dbReference type="EnsemblMetazoa" id="XP_038072214.1"/>
    </source>
</evidence>
<dbReference type="Pfam" id="PF18201">
    <property type="entry name" value="PIH1_CS"/>
    <property type="match status" value="1"/>
</dbReference>
<dbReference type="GO" id="GO:0060285">
    <property type="term" value="P:cilium-dependent cell motility"/>
    <property type="evidence" value="ECO:0007669"/>
    <property type="project" value="UniProtKB-UniRule"/>
</dbReference>
<dbReference type="EnsemblMetazoa" id="XM_038216286.1">
    <property type="protein sequence ID" value="XP_038072214.1"/>
    <property type="gene ID" value="LOC119740836"/>
</dbReference>
<dbReference type="OMA" id="RGHFDMQ"/>
<dbReference type="GeneID" id="119740836"/>
<comment type="function">
    <text evidence="3">Required for cytoplasmic pre-assembly of axonemal dyneins, thereby playing a central role in motility in cilia and flagella. Involved in pre-assembly of dynein arm complexes in the cytoplasm before intraflagellar transport loads them for the ciliary compartment.</text>
</comment>
<feature type="compositionally biased region" description="Polar residues" evidence="4">
    <location>
        <begin position="435"/>
        <end position="457"/>
    </location>
</feature>
<evidence type="ECO:0000313" key="8">
    <source>
        <dbReference type="Proteomes" id="UP000887568"/>
    </source>
</evidence>
<feature type="compositionally biased region" description="Polar residues" evidence="4">
    <location>
        <begin position="774"/>
        <end position="783"/>
    </location>
</feature>
<reference evidence="7" key="1">
    <citation type="submission" date="2022-11" db="UniProtKB">
        <authorList>
            <consortium name="EnsemblMetazoa"/>
        </authorList>
    </citation>
    <scope>IDENTIFICATION</scope>
</reference>
<organism evidence="7 8">
    <name type="scientific">Patiria miniata</name>
    <name type="common">Bat star</name>
    <name type="synonym">Asterina miniata</name>
    <dbReference type="NCBI Taxonomy" id="46514"/>
    <lineage>
        <taxon>Eukaryota</taxon>
        <taxon>Metazoa</taxon>
        <taxon>Echinodermata</taxon>
        <taxon>Eleutherozoa</taxon>
        <taxon>Asterozoa</taxon>
        <taxon>Asteroidea</taxon>
        <taxon>Valvatacea</taxon>
        <taxon>Valvatida</taxon>
        <taxon>Asterinidae</taxon>
        <taxon>Patiria</taxon>
    </lineage>
</organism>
<feature type="region of interest" description="Disordered" evidence="4">
    <location>
        <begin position="188"/>
        <end position="257"/>
    </location>
</feature>
<dbReference type="PANTHER" id="PTHR22997">
    <property type="entry name" value="PIH1 DOMAIN-CONTAINING PROTEIN 1"/>
    <property type="match status" value="1"/>
</dbReference>
<dbReference type="InterPro" id="IPR041442">
    <property type="entry name" value="PIH1D1/2/3_CS-like"/>
</dbReference>
<dbReference type="PANTHER" id="PTHR22997:SF3">
    <property type="entry name" value="PROTEIN KINTOUN"/>
    <property type="match status" value="1"/>
</dbReference>
<feature type="compositionally biased region" description="Polar residues" evidence="4">
    <location>
        <begin position="883"/>
        <end position="895"/>
    </location>
</feature>
<dbReference type="OrthoDB" id="546764at2759"/>
<keyword evidence="8" id="KW-1185">Reference proteome</keyword>
<evidence type="ECO:0000259" key="5">
    <source>
        <dbReference type="Pfam" id="PF08190"/>
    </source>
</evidence>
<dbReference type="AlphaFoldDB" id="A0A914B8A2"/>
<dbReference type="InterPro" id="IPR034727">
    <property type="entry name" value="Kintoun"/>
</dbReference>
<evidence type="ECO:0000256" key="2">
    <source>
        <dbReference type="ARBA" id="ARBA00024190"/>
    </source>
</evidence>
<dbReference type="InterPro" id="IPR050734">
    <property type="entry name" value="PIH1/Kintoun_subfamily"/>
</dbReference>
<keyword evidence="1 3" id="KW-0963">Cytoplasm</keyword>
<feature type="compositionally biased region" description="Basic and acidic residues" evidence="4">
    <location>
        <begin position="458"/>
        <end position="470"/>
    </location>
</feature>
<feature type="compositionally biased region" description="Polar residues" evidence="4">
    <location>
        <begin position="380"/>
        <end position="391"/>
    </location>
</feature>
<evidence type="ECO:0000256" key="3">
    <source>
        <dbReference type="HAMAP-Rule" id="MF_03069"/>
    </source>
</evidence>
<feature type="compositionally biased region" description="Basic and acidic residues" evidence="4">
    <location>
        <begin position="934"/>
        <end position="947"/>
    </location>
</feature>
<dbReference type="GO" id="GO:0070286">
    <property type="term" value="P:axonemal dynein complex assembly"/>
    <property type="evidence" value="ECO:0007669"/>
    <property type="project" value="UniProtKB-UniRule"/>
</dbReference>
<evidence type="ECO:0000256" key="4">
    <source>
        <dbReference type="SAM" id="MobiDB-lite"/>
    </source>
</evidence>
<feature type="compositionally biased region" description="Basic and acidic residues" evidence="4">
    <location>
        <begin position="962"/>
        <end position="974"/>
    </location>
</feature>
<feature type="domain" description="PIH1D1/2/3 CS-like" evidence="6">
    <location>
        <begin position="255"/>
        <end position="354"/>
    </location>
</feature>